<proteinExistence type="inferred from homology"/>
<evidence type="ECO:0000256" key="2">
    <source>
        <dbReference type="ARBA" id="ARBA00022603"/>
    </source>
</evidence>
<organism evidence="5 6">
    <name type="scientific">Candidatus Eubacterium faecale</name>
    <dbReference type="NCBI Taxonomy" id="2838568"/>
    <lineage>
        <taxon>Bacteria</taxon>
        <taxon>Bacillati</taxon>
        <taxon>Bacillota</taxon>
        <taxon>Clostridia</taxon>
        <taxon>Eubacteriales</taxon>
        <taxon>Eubacteriaceae</taxon>
        <taxon>Eubacterium</taxon>
    </lineage>
</organism>
<evidence type="ECO:0000313" key="5">
    <source>
        <dbReference type="EMBL" id="HJB75131.1"/>
    </source>
</evidence>
<evidence type="ECO:0000256" key="3">
    <source>
        <dbReference type="ARBA" id="ARBA00022679"/>
    </source>
</evidence>
<protein>
    <submittedName>
        <fullName evidence="5">Class I SAM-dependent methyltransferase</fullName>
    </submittedName>
</protein>
<sequence length="248" mass="27855">MNNTQKFSGKADVYAAARPSYPKELFTFLKNKYHFGAGTVIADIASGTGKFTQPLVQMGCKVYAVEPNDDMRRQAELLLGGYENFISVNGSAEYTGLADHCVDFISAAQAFHWFDPARFAAECKRIIKPNSKVFILYNSHDEDAEITKRLSGLCQRLCPKFKGFSGGVKSNNVERFFNGGCERFTFPNDLYYDRDSFVKRMLSSSYAPREGDKNYQSFINALYALFDVLADHDTLLMPNHTALYIGNA</sequence>
<evidence type="ECO:0000256" key="1">
    <source>
        <dbReference type="ARBA" id="ARBA00008361"/>
    </source>
</evidence>
<keyword evidence="3" id="KW-0808">Transferase</keyword>
<reference evidence="5" key="2">
    <citation type="submission" date="2021-04" db="EMBL/GenBank/DDBJ databases">
        <authorList>
            <person name="Gilroy R."/>
        </authorList>
    </citation>
    <scope>NUCLEOTIDE SEQUENCE</scope>
    <source>
        <strain evidence="5">CHK188-16595</strain>
    </source>
</reference>
<comment type="caution">
    <text evidence="5">The sequence shown here is derived from an EMBL/GenBank/DDBJ whole genome shotgun (WGS) entry which is preliminary data.</text>
</comment>
<keyword evidence="2 5" id="KW-0489">Methyltransferase</keyword>
<evidence type="ECO:0000313" key="6">
    <source>
        <dbReference type="Proteomes" id="UP000823877"/>
    </source>
</evidence>
<dbReference type="SUPFAM" id="SSF53335">
    <property type="entry name" value="S-adenosyl-L-methionine-dependent methyltransferases"/>
    <property type="match status" value="1"/>
</dbReference>
<dbReference type="GO" id="GO:0008757">
    <property type="term" value="F:S-adenosylmethionine-dependent methyltransferase activity"/>
    <property type="evidence" value="ECO:0007669"/>
    <property type="project" value="InterPro"/>
</dbReference>
<dbReference type="InterPro" id="IPR051052">
    <property type="entry name" value="Diverse_substrate_MTase"/>
</dbReference>
<dbReference type="Proteomes" id="UP000823877">
    <property type="component" value="Unassembled WGS sequence"/>
</dbReference>
<dbReference type="AlphaFoldDB" id="A0A9D2MJB9"/>
<dbReference type="Gene3D" id="3.40.50.150">
    <property type="entry name" value="Vaccinia Virus protein VP39"/>
    <property type="match status" value="1"/>
</dbReference>
<dbReference type="PANTHER" id="PTHR44942:SF4">
    <property type="entry name" value="METHYLTRANSFERASE TYPE 11 DOMAIN-CONTAINING PROTEIN"/>
    <property type="match status" value="1"/>
</dbReference>
<dbReference type="InterPro" id="IPR013216">
    <property type="entry name" value="Methyltransf_11"/>
</dbReference>
<dbReference type="CDD" id="cd02440">
    <property type="entry name" value="AdoMet_MTases"/>
    <property type="match status" value="1"/>
</dbReference>
<reference evidence="5" key="1">
    <citation type="journal article" date="2021" name="PeerJ">
        <title>Extensive microbial diversity within the chicken gut microbiome revealed by metagenomics and culture.</title>
        <authorList>
            <person name="Gilroy R."/>
            <person name="Ravi A."/>
            <person name="Getino M."/>
            <person name="Pursley I."/>
            <person name="Horton D.L."/>
            <person name="Alikhan N.F."/>
            <person name="Baker D."/>
            <person name="Gharbi K."/>
            <person name="Hall N."/>
            <person name="Watson M."/>
            <person name="Adriaenssens E.M."/>
            <person name="Foster-Nyarko E."/>
            <person name="Jarju S."/>
            <person name="Secka A."/>
            <person name="Antonio M."/>
            <person name="Oren A."/>
            <person name="Chaudhuri R.R."/>
            <person name="La Ragione R."/>
            <person name="Hildebrand F."/>
            <person name="Pallen M.J."/>
        </authorList>
    </citation>
    <scope>NUCLEOTIDE SEQUENCE</scope>
    <source>
        <strain evidence="5">CHK188-16595</strain>
    </source>
</reference>
<dbReference type="EMBL" id="DWXN01000010">
    <property type="protein sequence ID" value="HJB75131.1"/>
    <property type="molecule type" value="Genomic_DNA"/>
</dbReference>
<evidence type="ECO:0000259" key="4">
    <source>
        <dbReference type="Pfam" id="PF08241"/>
    </source>
</evidence>
<dbReference type="GO" id="GO:0032259">
    <property type="term" value="P:methylation"/>
    <property type="evidence" value="ECO:0007669"/>
    <property type="project" value="UniProtKB-KW"/>
</dbReference>
<dbReference type="InterPro" id="IPR029063">
    <property type="entry name" value="SAM-dependent_MTases_sf"/>
</dbReference>
<dbReference type="PANTHER" id="PTHR44942">
    <property type="entry name" value="METHYLTRANSF_11 DOMAIN-CONTAINING PROTEIN"/>
    <property type="match status" value="1"/>
</dbReference>
<dbReference type="Pfam" id="PF08241">
    <property type="entry name" value="Methyltransf_11"/>
    <property type="match status" value="1"/>
</dbReference>
<feature type="domain" description="Methyltransferase type 11" evidence="4">
    <location>
        <begin position="43"/>
        <end position="135"/>
    </location>
</feature>
<accession>A0A9D2MJB9</accession>
<name>A0A9D2MJB9_9FIRM</name>
<comment type="similarity">
    <text evidence="1">Belongs to the methyltransferase superfamily.</text>
</comment>
<gene>
    <name evidence="5" type="ORF">IAA37_05580</name>
</gene>